<proteinExistence type="predicted"/>
<name>Q1PZ99_KUEST</name>
<dbReference type="AlphaFoldDB" id="Q1PZ99"/>
<reference evidence="1" key="2">
    <citation type="submission" date="2006-01" db="EMBL/GenBank/DDBJ databases">
        <authorList>
            <person name="Genoscope"/>
        </authorList>
    </citation>
    <scope>NUCLEOTIDE SEQUENCE</scope>
</reference>
<protein>
    <submittedName>
        <fullName evidence="1">Uncharacterized protein</fullName>
    </submittedName>
</protein>
<evidence type="ECO:0000313" key="1">
    <source>
        <dbReference type="EMBL" id="CAJ72409.1"/>
    </source>
</evidence>
<sequence length="217" mass="24667">MKIQDYLSEIEPAATAVIAEIHREERHVEDLSRTLAQITKATEEGYTKVEQINKMDEYLSSIPGYQDDDPLLSTAIYWDTYFGMDKERHLTDKNLREAMLRLAAHEFARHAMSGALLQFAKQGLSIRYGKSLSACPKGRLIGSQSITDVIWQGRNQAIHWEEGQFHSATEAALKQLAKDFRSPYDQYASRSLAYEIISILGWQSFADFSKDLLALDS</sequence>
<organism evidence="1">
    <name type="scientific">Kuenenia stuttgartiensis</name>
    <dbReference type="NCBI Taxonomy" id="174633"/>
    <lineage>
        <taxon>Bacteria</taxon>
        <taxon>Pseudomonadati</taxon>
        <taxon>Planctomycetota</taxon>
        <taxon>Candidatus Brocadiia</taxon>
        <taxon>Candidatus Brocadiales</taxon>
        <taxon>Candidatus Brocadiaceae</taxon>
        <taxon>Candidatus Kuenenia</taxon>
    </lineage>
</organism>
<gene>
    <name evidence="1" type="ORF">kustd1664</name>
</gene>
<accession>Q1PZ99</accession>
<dbReference type="EMBL" id="CT573072">
    <property type="protein sequence ID" value="CAJ72409.1"/>
    <property type="molecule type" value="Genomic_DNA"/>
</dbReference>
<reference evidence="1" key="1">
    <citation type="journal article" date="2006" name="Nature">
        <title>Deciphering the evolution and metabolism of an anammox bacterium from a community genome.</title>
        <authorList>
            <person name="Strous M."/>
            <person name="Pelletier E."/>
            <person name="Mangenot S."/>
            <person name="Rattei T."/>
            <person name="Lehner A."/>
            <person name="Taylor M.W."/>
            <person name="Horn M."/>
            <person name="Daims H."/>
            <person name="Bartol-Mavel D."/>
            <person name="Wincker P."/>
            <person name="Barbe V."/>
            <person name="Fonknechten N."/>
            <person name="Vallenet D."/>
            <person name="Segurens B."/>
            <person name="Schenowitz-Truong C."/>
            <person name="Medigue C."/>
            <person name="Collingro A."/>
            <person name="Snel B."/>
            <person name="Dutilh B.E."/>
            <person name="OpDenCamp H.J.M."/>
            <person name="vanDerDrift C."/>
            <person name="Cirpus I."/>
            <person name="vanDePas-Schoonen K.T."/>
            <person name="Harhangi H.R."/>
            <person name="vanNiftrik L."/>
            <person name="Schmid M."/>
            <person name="Keltjens J."/>
            <person name="vanDeVossenberg J."/>
            <person name="Kartal B."/>
            <person name="Meier H."/>
            <person name="Frishman D."/>
            <person name="Huynen M.A."/>
            <person name="Mewes H."/>
            <person name="Weissenbach J."/>
            <person name="Jetten M.S.M."/>
            <person name="Wagner M."/>
            <person name="LePaslier D."/>
        </authorList>
    </citation>
    <scope>NUCLEOTIDE SEQUENCE</scope>
</reference>